<dbReference type="PANTHER" id="PTHR20883">
    <property type="entry name" value="PHYTANOYL-COA DIOXYGENASE DOMAIN CONTAINING 1"/>
    <property type="match status" value="1"/>
</dbReference>
<evidence type="ECO:0000256" key="4">
    <source>
        <dbReference type="ARBA" id="ARBA00011738"/>
    </source>
</evidence>
<dbReference type="GO" id="GO:0005506">
    <property type="term" value="F:iron ion binding"/>
    <property type="evidence" value="ECO:0007669"/>
    <property type="project" value="UniProtKB-ARBA"/>
</dbReference>
<evidence type="ECO:0000256" key="1">
    <source>
        <dbReference type="ARBA" id="ARBA00001954"/>
    </source>
</evidence>
<dbReference type="Gene3D" id="2.60.120.620">
    <property type="entry name" value="q2cbj1_9rhob like domain"/>
    <property type="match status" value="1"/>
</dbReference>
<evidence type="ECO:0000256" key="6">
    <source>
        <dbReference type="ARBA" id="ARBA00022964"/>
    </source>
</evidence>
<comment type="function">
    <text evidence="2">Involved in the biosynthesis of 5-hydroxyectoine, called compatible solute, which helps organisms to survive extreme osmotic stress by acting as a highly soluble organic osmolyte. Catalyzes the 2-oxoglutarate-dependent selective hydroxylation of L-ectoine to yield (4S,5S)-5-hydroxyectoine.</text>
</comment>
<dbReference type="EMBL" id="QPJB01000001">
    <property type="protein sequence ID" value="RCW38093.1"/>
    <property type="molecule type" value="Genomic_DNA"/>
</dbReference>
<accession>A0A368VBL7</accession>
<proteinExistence type="inferred from homology"/>
<comment type="subunit">
    <text evidence="4">Homodimer.</text>
</comment>
<dbReference type="EC" id="1.14.11.55" evidence="10"/>
<evidence type="ECO:0000313" key="11">
    <source>
        <dbReference type="EMBL" id="RBP77247.1"/>
    </source>
</evidence>
<dbReference type="AlphaFoldDB" id="A0A368VBL7"/>
<evidence type="ECO:0000256" key="5">
    <source>
        <dbReference type="ARBA" id="ARBA00022723"/>
    </source>
</evidence>
<evidence type="ECO:0000313" key="13">
    <source>
        <dbReference type="Proteomes" id="UP000252795"/>
    </source>
</evidence>
<dbReference type="PANTHER" id="PTHR20883:SF48">
    <property type="entry name" value="ECTOINE DIOXYGENASE"/>
    <property type="match status" value="1"/>
</dbReference>
<evidence type="ECO:0000256" key="2">
    <source>
        <dbReference type="ARBA" id="ARBA00004063"/>
    </source>
</evidence>
<evidence type="ECO:0000256" key="8">
    <source>
        <dbReference type="ARBA" id="ARBA00023004"/>
    </source>
</evidence>
<comment type="catalytic activity">
    <reaction evidence="9">
        <text>L-ectoine + 2-oxoglutarate + O2 = 5-hydroxyectoine + succinate + CO2</text>
        <dbReference type="Rhea" id="RHEA:45740"/>
        <dbReference type="ChEBI" id="CHEBI:15379"/>
        <dbReference type="ChEBI" id="CHEBI:16526"/>
        <dbReference type="ChEBI" id="CHEBI:16810"/>
        <dbReference type="ChEBI" id="CHEBI:30031"/>
        <dbReference type="ChEBI" id="CHEBI:58515"/>
        <dbReference type="ChEBI" id="CHEBI:85413"/>
        <dbReference type="EC" id="1.14.11.55"/>
    </reaction>
</comment>
<dbReference type="OMA" id="MHQFKIN"/>
<evidence type="ECO:0000313" key="12">
    <source>
        <dbReference type="EMBL" id="RCW38093.1"/>
    </source>
</evidence>
<comment type="caution">
    <text evidence="12">The sequence shown here is derived from an EMBL/GenBank/DDBJ whole genome shotgun (WGS) entry which is preliminary data.</text>
</comment>
<keyword evidence="8" id="KW-0408">Iron</keyword>
<evidence type="ECO:0000256" key="3">
    <source>
        <dbReference type="ARBA" id="ARBA00007851"/>
    </source>
</evidence>
<name>A0A368VBL7_MARNT</name>
<organism evidence="12 13">
    <name type="scientific">Marinobacter nauticus</name>
    <name type="common">Marinobacter hydrocarbonoclasticus</name>
    <name type="synonym">Marinobacter aquaeolei</name>
    <dbReference type="NCBI Taxonomy" id="2743"/>
    <lineage>
        <taxon>Bacteria</taxon>
        <taxon>Pseudomonadati</taxon>
        <taxon>Pseudomonadota</taxon>
        <taxon>Gammaproteobacteria</taxon>
        <taxon>Pseudomonadales</taxon>
        <taxon>Marinobacteraceae</taxon>
        <taxon>Marinobacter</taxon>
    </lineage>
</organism>
<dbReference type="EMBL" id="QNSA01000001">
    <property type="protein sequence ID" value="RBP77247.1"/>
    <property type="molecule type" value="Genomic_DNA"/>
</dbReference>
<dbReference type="Pfam" id="PF05721">
    <property type="entry name" value="PhyH"/>
    <property type="match status" value="1"/>
</dbReference>
<comment type="cofactor">
    <cofactor evidence="1">
        <name>Fe(2+)</name>
        <dbReference type="ChEBI" id="CHEBI:29033"/>
    </cofactor>
</comment>
<sequence length="302" mass="34187">MLQRADFYRSREENAGNMFPRHEPIVHSAGAQREQGPLAQQQLAQFERDGFLWLENFFTPEMVAGFFDELRDMAQDKAFCERDEVIMDANREKIRSVFAMHETSEAFHRLTRDPELLGIAQQLLGGDVYIHQSRINSKAGFCGNGFEWHSDFETWHTEDGMPAMRAVSASIMLTDNNAFNGPLMLIPGSHEYFVPCAGATPENNWTQSLQKQTAGVPSRDAVGQLANRHGIEAPTGPAGSLLLFECNTLHASNRNMSPWPRANLFFVYNSVDNHLVEPFCGSKRRPEYLAARANTRPLKPWR</sequence>
<evidence type="ECO:0000256" key="9">
    <source>
        <dbReference type="ARBA" id="ARBA00049228"/>
    </source>
</evidence>
<dbReference type="NCBIfam" id="TIGR02408">
    <property type="entry name" value="ectoine_ThpD"/>
    <property type="match status" value="1"/>
</dbReference>
<dbReference type="InterPro" id="IPR008775">
    <property type="entry name" value="Phytyl_CoA_dOase-like"/>
</dbReference>
<dbReference type="GO" id="GO:0016706">
    <property type="term" value="F:2-oxoglutarate-dependent dioxygenase activity"/>
    <property type="evidence" value="ECO:0007669"/>
    <property type="project" value="InterPro"/>
</dbReference>
<evidence type="ECO:0000256" key="10">
    <source>
        <dbReference type="NCBIfam" id="TIGR02408"/>
    </source>
</evidence>
<keyword evidence="6" id="KW-0223">Dioxygenase</keyword>
<reference evidence="12 13" key="1">
    <citation type="submission" date="2018-07" db="EMBL/GenBank/DDBJ databases">
        <title>Freshwater and sediment microbial communities from various areas in North America, analyzing microbe dynamics in response to fracking.</title>
        <authorList>
            <person name="Lamendella R."/>
        </authorList>
    </citation>
    <scope>NUCLEOTIDE SEQUENCE [LARGE SCALE GENOMIC DNA]</scope>
    <source>
        <strain evidence="12 13">114E</strain>
        <strain evidence="11 14">114E_o</strain>
    </source>
</reference>
<protein>
    <recommendedName>
        <fullName evidence="10">Ectoine hydroxylase</fullName>
        <ecNumber evidence="10">1.14.11.55</ecNumber>
    </recommendedName>
</protein>
<dbReference type="Proteomes" id="UP000253065">
    <property type="component" value="Unassembled WGS sequence"/>
</dbReference>
<comment type="similarity">
    <text evidence="3">Belongs to the PhyH family. EctD subfamily.</text>
</comment>
<gene>
    <name evidence="12" type="ORF">DET51_101438</name>
    <name evidence="11" type="ORF">DET64_101439</name>
</gene>
<evidence type="ECO:0000313" key="14">
    <source>
        <dbReference type="Proteomes" id="UP000253065"/>
    </source>
</evidence>
<keyword evidence="5" id="KW-0479">Metal-binding</keyword>
<dbReference type="SUPFAM" id="SSF51197">
    <property type="entry name" value="Clavaminate synthase-like"/>
    <property type="match status" value="1"/>
</dbReference>
<evidence type="ECO:0000256" key="7">
    <source>
        <dbReference type="ARBA" id="ARBA00023002"/>
    </source>
</evidence>
<keyword evidence="7" id="KW-0560">Oxidoreductase</keyword>
<keyword evidence="14" id="KW-1185">Reference proteome</keyword>
<dbReference type="InterPro" id="IPR012774">
    <property type="entry name" value="EctD"/>
</dbReference>
<dbReference type="Proteomes" id="UP000252795">
    <property type="component" value="Unassembled WGS sequence"/>
</dbReference>